<dbReference type="AlphaFoldDB" id="A0A917RVJ8"/>
<dbReference type="PANTHER" id="PTHR43409">
    <property type="entry name" value="ANAEROBIC MAGNESIUM-PROTOPORPHYRIN IX MONOMETHYL ESTER CYCLASE-RELATED"/>
    <property type="match status" value="1"/>
</dbReference>
<reference evidence="7" key="1">
    <citation type="journal article" date="2014" name="Int. J. Syst. Evol. Microbiol.">
        <title>Complete genome sequence of Corynebacterium casei LMG S-19264T (=DSM 44701T), isolated from a smear-ripened cheese.</title>
        <authorList>
            <consortium name="US DOE Joint Genome Institute (JGI-PGF)"/>
            <person name="Walter F."/>
            <person name="Albersmeier A."/>
            <person name="Kalinowski J."/>
            <person name="Ruckert C."/>
        </authorList>
    </citation>
    <scope>NUCLEOTIDE SEQUENCE</scope>
    <source>
        <strain evidence="7">CGMCC 4.3508</strain>
    </source>
</reference>
<dbReference type="PROSITE" id="PS51332">
    <property type="entry name" value="B12_BINDING"/>
    <property type="match status" value="1"/>
</dbReference>
<sequence length="633" mass="70919">MSDESSPRTVLVCMPWHEVTRPSLALGLLKASCVEHGMAEPAAYYANIRWAEVLLDTGLTVGDYLKISDGGFAHALGEWVFAGALNGPEFGVEQMADYARRHRIDLDPISRMRELAEDFVSSVTDVVLAMDPEIVGFTSTFSQSVASLAVAKRIKQRAPEILTLLGGYNTEGIMGVTLHREFEFVDLVLRGESDETFPQLLGALRTDHGDLGAIAGLCWRDADGAQQVNDHRGTPVGPGGMHVPLFDDWFRTYDDSVVSELTEPELVLESSRGCWWGEKHHCTFCGLNGSTMKYRVKEPSRFVAELDHLVRKHRVLDVTVVDNILDVSYLRTALPEIAEMDFDLRLHYEIKANVTAEQAAILRAAKVWSVQPGIESLVDDVLRRMDKGIDGVRNVRALRDLETEGITIGWNWLYGFPGEREGDYRRVIEQIPALAHLQPPGGTARIFLERFSPNFDDPAIGFTERYPAERYHAVYDLDRQVLADLVYEFDTPDQGITEEQVAPLNAAIAVWQAHYAESFLLRSDIDGVLIIRDRRFGWAAEDHVFTDPRERETWVELEHGRTIPGLHRNLASAGFRWDEAELEEWLAAQLANGLVFTEGGRWLALATTPGGIERSIVRPEQPEPVPVRIEAPI</sequence>
<dbReference type="InterPro" id="IPR051198">
    <property type="entry name" value="BchE-like"/>
</dbReference>
<proteinExistence type="predicted"/>
<dbReference type="Gene3D" id="3.80.30.20">
    <property type="entry name" value="tm_1862 like domain"/>
    <property type="match status" value="1"/>
</dbReference>
<dbReference type="SFLD" id="SFLDS00029">
    <property type="entry name" value="Radical_SAM"/>
    <property type="match status" value="1"/>
</dbReference>
<dbReference type="NCBIfam" id="TIGR03975">
    <property type="entry name" value="rSAM_ocin_1"/>
    <property type="match status" value="1"/>
</dbReference>
<gene>
    <name evidence="7" type="ORF">GCM10011588_63200</name>
</gene>
<evidence type="ECO:0000256" key="2">
    <source>
        <dbReference type="ARBA" id="ARBA00022691"/>
    </source>
</evidence>
<dbReference type="SFLD" id="SFLDF00324">
    <property type="entry name" value="bacteriocin_maturation"/>
    <property type="match status" value="1"/>
</dbReference>
<comment type="cofactor">
    <cofactor evidence="1">
        <name>[4Fe-4S] cluster</name>
        <dbReference type="ChEBI" id="CHEBI:49883"/>
    </cofactor>
</comment>
<keyword evidence="5" id="KW-0411">Iron-sulfur</keyword>
<dbReference type="PANTHER" id="PTHR43409:SF7">
    <property type="entry name" value="BLL1977 PROTEIN"/>
    <property type="match status" value="1"/>
</dbReference>
<keyword evidence="4" id="KW-0408">Iron</keyword>
<dbReference type="SMART" id="SM00729">
    <property type="entry name" value="Elp3"/>
    <property type="match status" value="1"/>
</dbReference>
<accession>A0A917RVJ8</accession>
<keyword evidence="3" id="KW-0479">Metal-binding</keyword>
<reference evidence="7" key="2">
    <citation type="submission" date="2020-09" db="EMBL/GenBank/DDBJ databases">
        <authorList>
            <person name="Sun Q."/>
            <person name="Zhou Y."/>
        </authorList>
    </citation>
    <scope>NUCLEOTIDE SEQUENCE</scope>
    <source>
        <strain evidence="7">CGMCC 4.3508</strain>
    </source>
</reference>
<dbReference type="Proteomes" id="UP000638263">
    <property type="component" value="Unassembled WGS sequence"/>
</dbReference>
<dbReference type="SFLD" id="SFLDG01082">
    <property type="entry name" value="B12-binding_domain_containing"/>
    <property type="match status" value="1"/>
</dbReference>
<dbReference type="InterPro" id="IPR058240">
    <property type="entry name" value="rSAM_sf"/>
</dbReference>
<dbReference type="GO" id="GO:0046872">
    <property type="term" value="F:metal ion binding"/>
    <property type="evidence" value="ECO:0007669"/>
    <property type="project" value="UniProtKB-KW"/>
</dbReference>
<dbReference type="GO" id="GO:0031419">
    <property type="term" value="F:cobalamin binding"/>
    <property type="evidence" value="ECO:0007669"/>
    <property type="project" value="InterPro"/>
</dbReference>
<dbReference type="InterPro" id="IPR006158">
    <property type="entry name" value="Cobalamin-bd"/>
</dbReference>
<dbReference type="RefSeq" id="WP_063000493.1">
    <property type="nucleotide sequence ID" value="NZ_BMMH01000025.1"/>
</dbReference>
<dbReference type="EMBL" id="BMMH01000025">
    <property type="protein sequence ID" value="GGL39776.1"/>
    <property type="molecule type" value="Genomic_DNA"/>
</dbReference>
<dbReference type="InterPro" id="IPR023984">
    <property type="entry name" value="rSAM_ocin_1"/>
</dbReference>
<evidence type="ECO:0000313" key="7">
    <source>
        <dbReference type="EMBL" id="GGL39776.1"/>
    </source>
</evidence>
<dbReference type="CDD" id="cd01335">
    <property type="entry name" value="Radical_SAM"/>
    <property type="match status" value="1"/>
</dbReference>
<dbReference type="Pfam" id="PF04055">
    <property type="entry name" value="Radical_SAM"/>
    <property type="match status" value="1"/>
</dbReference>
<evidence type="ECO:0000256" key="4">
    <source>
        <dbReference type="ARBA" id="ARBA00023004"/>
    </source>
</evidence>
<dbReference type="Gene3D" id="3.40.50.280">
    <property type="entry name" value="Cobalamin-binding domain"/>
    <property type="match status" value="1"/>
</dbReference>
<evidence type="ECO:0000256" key="3">
    <source>
        <dbReference type="ARBA" id="ARBA00022723"/>
    </source>
</evidence>
<organism evidence="7 8">
    <name type="scientific">Nocardia jinanensis</name>
    <dbReference type="NCBI Taxonomy" id="382504"/>
    <lineage>
        <taxon>Bacteria</taxon>
        <taxon>Bacillati</taxon>
        <taxon>Actinomycetota</taxon>
        <taxon>Actinomycetes</taxon>
        <taxon>Mycobacteriales</taxon>
        <taxon>Nocardiaceae</taxon>
        <taxon>Nocardia</taxon>
    </lineage>
</organism>
<protein>
    <recommendedName>
        <fullName evidence="6">B12-binding domain-containing protein</fullName>
    </recommendedName>
</protein>
<dbReference type="InterPro" id="IPR023404">
    <property type="entry name" value="rSAM_horseshoe"/>
</dbReference>
<dbReference type="InterPro" id="IPR006638">
    <property type="entry name" value="Elp3/MiaA/NifB-like_rSAM"/>
</dbReference>
<dbReference type="GO" id="GO:0003824">
    <property type="term" value="F:catalytic activity"/>
    <property type="evidence" value="ECO:0007669"/>
    <property type="project" value="InterPro"/>
</dbReference>
<feature type="domain" description="B12-binding" evidence="6">
    <location>
        <begin position="75"/>
        <end position="211"/>
    </location>
</feature>
<dbReference type="GO" id="GO:0051536">
    <property type="term" value="F:iron-sulfur cluster binding"/>
    <property type="evidence" value="ECO:0007669"/>
    <property type="project" value="UniProtKB-KW"/>
</dbReference>
<comment type="caution">
    <text evidence="7">The sequence shown here is derived from an EMBL/GenBank/DDBJ whole genome shotgun (WGS) entry which is preliminary data.</text>
</comment>
<evidence type="ECO:0000313" key="8">
    <source>
        <dbReference type="Proteomes" id="UP000638263"/>
    </source>
</evidence>
<evidence type="ECO:0000256" key="5">
    <source>
        <dbReference type="ARBA" id="ARBA00023014"/>
    </source>
</evidence>
<keyword evidence="8" id="KW-1185">Reference proteome</keyword>
<evidence type="ECO:0000256" key="1">
    <source>
        <dbReference type="ARBA" id="ARBA00001966"/>
    </source>
</evidence>
<dbReference type="SUPFAM" id="SSF102114">
    <property type="entry name" value="Radical SAM enzymes"/>
    <property type="match status" value="1"/>
</dbReference>
<evidence type="ECO:0000259" key="6">
    <source>
        <dbReference type="PROSITE" id="PS51332"/>
    </source>
</evidence>
<name>A0A917RVJ8_9NOCA</name>
<dbReference type="InterPro" id="IPR007197">
    <property type="entry name" value="rSAM"/>
</dbReference>
<keyword evidence="2" id="KW-0949">S-adenosyl-L-methionine</keyword>